<reference evidence="11" key="1">
    <citation type="submission" date="2024-07" db="EMBL/GenBank/DDBJ databases">
        <title>Two chromosome-level genome assemblies of Korean endemic species Abeliophyllum distichum and Forsythia ovata (Oleaceae).</title>
        <authorList>
            <person name="Jang H."/>
        </authorList>
    </citation>
    <scope>NUCLEOTIDE SEQUENCE [LARGE SCALE GENOMIC DNA]</scope>
</reference>
<dbReference type="GO" id="GO:0003677">
    <property type="term" value="F:DNA binding"/>
    <property type="evidence" value="ECO:0007669"/>
    <property type="project" value="UniProtKB-KW"/>
</dbReference>
<dbReference type="InterPro" id="IPR003657">
    <property type="entry name" value="WRKY_dom"/>
</dbReference>
<comment type="similarity">
    <text evidence="7">Belongs to the WRKY group II-b family.</text>
</comment>
<dbReference type="Gene3D" id="2.20.25.80">
    <property type="entry name" value="WRKY domain"/>
    <property type="match status" value="1"/>
</dbReference>
<proteinExistence type="inferred from homology"/>
<feature type="compositionally biased region" description="Basic and acidic residues" evidence="8">
    <location>
        <begin position="76"/>
        <end position="86"/>
    </location>
</feature>
<evidence type="ECO:0000313" key="10">
    <source>
        <dbReference type="EMBL" id="KAL2515974.1"/>
    </source>
</evidence>
<dbReference type="PANTHER" id="PTHR31429">
    <property type="entry name" value="WRKY TRANSCRIPTION FACTOR 36-RELATED"/>
    <property type="match status" value="1"/>
</dbReference>
<feature type="compositionally biased region" description="Polar residues" evidence="8">
    <location>
        <begin position="61"/>
        <end position="75"/>
    </location>
</feature>
<feature type="region of interest" description="Disordered" evidence="8">
    <location>
        <begin position="1"/>
        <end position="86"/>
    </location>
</feature>
<protein>
    <submittedName>
        <fullName evidence="10">WRKY transcription factor 72</fullName>
    </submittedName>
</protein>
<sequence length="595" mass="64045">MESTMRKSVLGGEVKEENNAEDKGCEKDDVLQVGNGKGDHGYDSLKPSSVDQKNLSKKEQVSSSSAEPDTMAPSSTKKELDDHQLELAKAEMGEVIEENQRLRMHLDRILKDYRNLQMQYQDVVQQEAAKKSTSPVQDTEEESAELISLSLGMSSSDPYIKKDGSCKISRKEKLDEKLEKQGSLDLGLDCKFEVPPVEPSPIGSPDNSVEEMKEETAGENFPPHNMLKNTVRNGDDELSQQNPAKRARVSVRVRCDTPTMNDGCQWRKYGQKIAKGNPCPRAYYRCTVAPSCPVRKQVQRCADDMSILITTYEGTHNHPLPVSATAMASTTSAAASMLMTGSSTSGSSGATSSSTLSTTNSVNLNGLNFHFSDNSRSKPFYLPNSSLLSSPSFPTITLDLTSNSASSARLGNFPPRYSTTNLNFSSLESNALPISWSNGVLSYGNPPYNKNQTGSLSFGSHPQETLYQSYLQKNLNPTQQSLPPDTIAAATKAITSDPSFQSALAAALTSIIGSGGATAITAGNQTVGDKSSTEPNYPILSSFPSTSNVNKCAPSFMNKSPSTSSSQPASGLTMLLSNSFPYSTSKSKSNSPGDN</sequence>
<dbReference type="PROSITE" id="PS50811">
    <property type="entry name" value="WRKY"/>
    <property type="match status" value="1"/>
</dbReference>
<dbReference type="AlphaFoldDB" id="A0ABD1TTC5"/>
<keyword evidence="6" id="KW-0539">Nucleus</keyword>
<name>A0ABD1TTC5_9LAMI</name>
<keyword evidence="2" id="KW-0805">Transcription regulation</keyword>
<evidence type="ECO:0000256" key="4">
    <source>
        <dbReference type="ARBA" id="ARBA00023125"/>
    </source>
</evidence>
<evidence type="ECO:0000256" key="1">
    <source>
        <dbReference type="ARBA" id="ARBA00004123"/>
    </source>
</evidence>
<feature type="compositionally biased region" description="Basic and acidic residues" evidence="8">
    <location>
        <begin position="13"/>
        <end position="30"/>
    </location>
</feature>
<dbReference type="GO" id="GO:0005634">
    <property type="term" value="C:nucleus"/>
    <property type="evidence" value="ECO:0007669"/>
    <property type="project" value="UniProtKB-SubCell"/>
</dbReference>
<feature type="region of interest" description="Disordered" evidence="8">
    <location>
        <begin position="125"/>
        <end position="144"/>
    </location>
</feature>
<keyword evidence="11" id="KW-1185">Reference proteome</keyword>
<dbReference type="PANTHER" id="PTHR31429:SF86">
    <property type="entry name" value="WRKY TRANSCRIPTION FACTOR 61-RELATED"/>
    <property type="match status" value="1"/>
</dbReference>
<keyword evidence="4" id="KW-0238">DNA-binding</keyword>
<evidence type="ECO:0000256" key="3">
    <source>
        <dbReference type="ARBA" id="ARBA00023054"/>
    </source>
</evidence>
<evidence type="ECO:0000313" key="11">
    <source>
        <dbReference type="Proteomes" id="UP001604277"/>
    </source>
</evidence>
<organism evidence="10 11">
    <name type="scientific">Forsythia ovata</name>
    <dbReference type="NCBI Taxonomy" id="205694"/>
    <lineage>
        <taxon>Eukaryota</taxon>
        <taxon>Viridiplantae</taxon>
        <taxon>Streptophyta</taxon>
        <taxon>Embryophyta</taxon>
        <taxon>Tracheophyta</taxon>
        <taxon>Spermatophyta</taxon>
        <taxon>Magnoliopsida</taxon>
        <taxon>eudicotyledons</taxon>
        <taxon>Gunneridae</taxon>
        <taxon>Pentapetalae</taxon>
        <taxon>asterids</taxon>
        <taxon>lamiids</taxon>
        <taxon>Lamiales</taxon>
        <taxon>Oleaceae</taxon>
        <taxon>Forsythieae</taxon>
        <taxon>Forsythia</taxon>
    </lineage>
</organism>
<dbReference type="InterPro" id="IPR044810">
    <property type="entry name" value="WRKY_plant"/>
</dbReference>
<evidence type="ECO:0000256" key="7">
    <source>
        <dbReference type="ARBA" id="ARBA00061007"/>
    </source>
</evidence>
<dbReference type="Proteomes" id="UP001604277">
    <property type="component" value="Unassembled WGS sequence"/>
</dbReference>
<keyword evidence="5" id="KW-0804">Transcription</keyword>
<evidence type="ECO:0000256" key="5">
    <source>
        <dbReference type="ARBA" id="ARBA00023163"/>
    </source>
</evidence>
<dbReference type="EMBL" id="JBFOLJ010000008">
    <property type="protein sequence ID" value="KAL2515974.1"/>
    <property type="molecule type" value="Genomic_DNA"/>
</dbReference>
<gene>
    <name evidence="10" type="ORF">Fot_29945</name>
</gene>
<accession>A0ABD1TTC5</accession>
<dbReference type="SUPFAM" id="SSF118290">
    <property type="entry name" value="WRKY DNA-binding domain"/>
    <property type="match status" value="1"/>
</dbReference>
<dbReference type="InterPro" id="IPR036576">
    <property type="entry name" value="WRKY_dom_sf"/>
</dbReference>
<comment type="caution">
    <text evidence="10">The sequence shown here is derived from an EMBL/GenBank/DDBJ whole genome shotgun (WGS) entry which is preliminary data.</text>
</comment>
<evidence type="ECO:0000256" key="6">
    <source>
        <dbReference type="ARBA" id="ARBA00023242"/>
    </source>
</evidence>
<evidence type="ECO:0000256" key="8">
    <source>
        <dbReference type="SAM" id="MobiDB-lite"/>
    </source>
</evidence>
<evidence type="ECO:0000259" key="9">
    <source>
        <dbReference type="PROSITE" id="PS50811"/>
    </source>
</evidence>
<dbReference type="Pfam" id="PF03106">
    <property type="entry name" value="WRKY"/>
    <property type="match status" value="1"/>
</dbReference>
<keyword evidence="3" id="KW-0175">Coiled coil</keyword>
<evidence type="ECO:0000256" key="2">
    <source>
        <dbReference type="ARBA" id="ARBA00023015"/>
    </source>
</evidence>
<dbReference type="SMART" id="SM00774">
    <property type="entry name" value="WRKY"/>
    <property type="match status" value="1"/>
</dbReference>
<dbReference type="FunFam" id="2.20.25.80:FF:000002">
    <property type="entry name" value="probable WRKY transcription factor 31"/>
    <property type="match status" value="1"/>
</dbReference>
<feature type="domain" description="WRKY" evidence="9">
    <location>
        <begin position="255"/>
        <end position="321"/>
    </location>
</feature>
<comment type="subcellular location">
    <subcellularLocation>
        <location evidence="1">Nucleus</location>
    </subcellularLocation>
</comment>